<feature type="domain" description="HIT" evidence="4">
    <location>
        <begin position="444"/>
        <end position="552"/>
    </location>
</feature>
<evidence type="ECO:0000313" key="5">
    <source>
        <dbReference type="Proteomes" id="UP000046393"/>
    </source>
</evidence>
<dbReference type="GO" id="GO:0003824">
    <property type="term" value="F:catalytic activity"/>
    <property type="evidence" value="ECO:0007669"/>
    <property type="project" value="InterPro"/>
</dbReference>
<feature type="compositionally biased region" description="Polar residues" evidence="3">
    <location>
        <begin position="106"/>
        <end position="124"/>
    </location>
</feature>
<dbReference type="InterPro" id="IPR019808">
    <property type="entry name" value="Histidine_triad_CS"/>
</dbReference>
<dbReference type="PANTHER" id="PTHR23089">
    <property type="entry name" value="HISTIDINE TRIAD HIT PROTEIN"/>
    <property type="match status" value="1"/>
</dbReference>
<feature type="region of interest" description="Disordered" evidence="3">
    <location>
        <begin position="104"/>
        <end position="124"/>
    </location>
</feature>
<dbReference type="PRINTS" id="PR00332">
    <property type="entry name" value="HISTRIAD"/>
</dbReference>
<keyword evidence="5" id="KW-1185">Reference proteome</keyword>
<evidence type="ECO:0000259" key="4">
    <source>
        <dbReference type="PROSITE" id="PS51084"/>
    </source>
</evidence>
<evidence type="ECO:0000313" key="6">
    <source>
        <dbReference type="WBParaSite" id="SMUV_0000660501-mRNA-1"/>
    </source>
</evidence>
<evidence type="ECO:0000256" key="3">
    <source>
        <dbReference type="SAM" id="MobiDB-lite"/>
    </source>
</evidence>
<dbReference type="PROSITE" id="PS00892">
    <property type="entry name" value="HIT_1"/>
    <property type="match status" value="2"/>
</dbReference>
<dbReference type="Gene3D" id="3.30.428.10">
    <property type="entry name" value="HIT-like"/>
    <property type="match status" value="3"/>
</dbReference>
<evidence type="ECO:0000256" key="2">
    <source>
        <dbReference type="PROSITE-ProRule" id="PRU00464"/>
    </source>
</evidence>
<protein>
    <submittedName>
        <fullName evidence="6">HIT domain-containing protein</fullName>
    </submittedName>
</protein>
<dbReference type="SUPFAM" id="SSF54197">
    <property type="entry name" value="HIT-like"/>
    <property type="match status" value="3"/>
</dbReference>
<dbReference type="InterPro" id="IPR001310">
    <property type="entry name" value="Histidine_triad_HIT"/>
</dbReference>
<sequence length="552" mass="61684">MSSKTDKSSCSSCISKCQESGFLIQNITLQKDSAHIQSASRLESTLVKDVQQKNKKYVGPEYTVKNEKGRRNSAHDITKTLEKGRRHSAHGCCCKLNNENVRDQRSLTTSASKDASKATQQLATAPDSYNTNSSLTPCIETIYSRIINSKVKADIIYEDKHVVSFFDPEPQAPIHFIVVPRKPIARLEDATDEDEALLGKLLLTAAKIAKKLECIGGYRVVINNGRNACQKVNYLHLHVFGVQSVSFDVWALREISILLMFMQIMVFVCDAGSMTSEAEKWPTVSGESLFTKIARKEVDAEIIYEDEYIIAFHDVAPQAPVHFLVVPKKTIDMLENATDEDEALLGKLLLGAKKVAEMLGVKGGYRVVINNDYNAGQGIYHLHLHYQMNVFGLLKPFVRGSIYHPVTLSLAVCLGRHIRQKHGYLTMSSEVERAKAAKFEDDTIFDKIVRKEVPAKIIYEDEHIMAFHDVSPQAPVHFLVIPKKRITMLEKVNDNDEAILGKLMIGAAKVAKMLNLQKGYRVVVNDGPDGCQSVYYIHLHVIGGKQLGWPPC</sequence>
<feature type="active site" description="Tele-AMP-histidine intermediate" evidence="1">
    <location>
        <position position="538"/>
    </location>
</feature>
<dbReference type="PROSITE" id="PS51084">
    <property type="entry name" value="HIT_2"/>
    <property type="match status" value="3"/>
</dbReference>
<feature type="domain" description="HIT" evidence="4">
    <location>
        <begin position="289"/>
        <end position="396"/>
    </location>
</feature>
<evidence type="ECO:0000256" key="1">
    <source>
        <dbReference type="PIRSR" id="PIRSR601310-1"/>
    </source>
</evidence>
<dbReference type="FunFam" id="3.30.428.10:FF:000005">
    <property type="entry name" value="Histidine triad nucleotide-binding protein 1"/>
    <property type="match status" value="1"/>
</dbReference>
<dbReference type="Proteomes" id="UP000046393">
    <property type="component" value="Unplaced"/>
</dbReference>
<dbReference type="InterPro" id="IPR011146">
    <property type="entry name" value="HIT-like"/>
</dbReference>
<feature type="domain" description="HIT" evidence="4">
    <location>
        <begin position="142"/>
        <end position="249"/>
    </location>
</feature>
<organism evidence="5 6">
    <name type="scientific">Syphacia muris</name>
    <dbReference type="NCBI Taxonomy" id="451379"/>
    <lineage>
        <taxon>Eukaryota</taxon>
        <taxon>Metazoa</taxon>
        <taxon>Ecdysozoa</taxon>
        <taxon>Nematoda</taxon>
        <taxon>Chromadorea</taxon>
        <taxon>Rhabditida</taxon>
        <taxon>Spirurina</taxon>
        <taxon>Oxyuridomorpha</taxon>
        <taxon>Oxyuroidea</taxon>
        <taxon>Oxyuridae</taxon>
        <taxon>Syphacia</taxon>
    </lineage>
</organism>
<dbReference type="InterPro" id="IPR036265">
    <property type="entry name" value="HIT-like_sf"/>
</dbReference>
<dbReference type="CDD" id="cd01276">
    <property type="entry name" value="PKCI_related"/>
    <property type="match status" value="2"/>
</dbReference>
<name>A0A0N5APM3_9BILA</name>
<feature type="short sequence motif" description="Histidine triad motif" evidence="2">
    <location>
        <begin position="381"/>
        <end position="385"/>
    </location>
</feature>
<proteinExistence type="predicted"/>
<reference evidence="6" key="1">
    <citation type="submission" date="2016-04" db="UniProtKB">
        <authorList>
            <consortium name="WormBaseParasite"/>
        </authorList>
    </citation>
    <scope>IDENTIFICATION</scope>
</reference>
<dbReference type="STRING" id="451379.A0A0N5APM3"/>
<dbReference type="WBParaSite" id="SMUV_0000660501-mRNA-1">
    <property type="protein sequence ID" value="SMUV_0000660501-mRNA-1"/>
    <property type="gene ID" value="SMUV_0000660501"/>
</dbReference>
<dbReference type="AlphaFoldDB" id="A0A0N5APM3"/>
<comment type="caution">
    <text evidence="2">Lacks conserved residue(s) required for the propagation of feature annotation.</text>
</comment>
<accession>A0A0N5APM3</accession>
<dbReference type="Pfam" id="PF01230">
    <property type="entry name" value="HIT"/>
    <property type="match status" value="3"/>
</dbReference>